<dbReference type="EMBL" id="VLJN01000001">
    <property type="protein sequence ID" value="TWG89256.1"/>
    <property type="molecule type" value="Genomic_DNA"/>
</dbReference>
<evidence type="ECO:0000313" key="2">
    <source>
        <dbReference type="EMBL" id="TWG89256.1"/>
    </source>
</evidence>
<keyword evidence="3" id="KW-1185">Reference proteome</keyword>
<accession>A0A562BVB8</accession>
<proteinExistence type="predicted"/>
<evidence type="ECO:0000313" key="3">
    <source>
        <dbReference type="Proteomes" id="UP000318141"/>
    </source>
</evidence>
<dbReference type="AlphaFoldDB" id="A0A562BVB8"/>
<sequence length="893" mass="98153">MPILSPAAPSLIPAGQPHRAYQVLRAADGSPELRSNCWMTLRSALHRLFGRGKTASDIARNRDSWNAILDAIQARAGRAVRDCVCRSPLSLPGDGQPGLTVAHRVERGTFLSCQALAAITALFDEARAVKQANDETYARLFTPGAEGASHGPLQALLDGLMLGFDPRVVDAEAAGTRPALAETRAYVARQLKLGLQREAADALQRDPGILASALAAFGPEVEALRRPDVRERWLQDFDARIIATPPHEAAGVEAHPANVLAADKERAIAALLSEWRRQELAQEIELNDAALDREAERLSHLAAATQANDGDRPPDRAGAANPHPALPDLASSPTMASLAAEKKALLTALKRREIIDTICRCDQQLSMTGESSAMKRLRTHRAGLVAQWHRGDLAEEKERDRIRQRQLQHLLHDVRAEVDRCTARGERLDPEALSRIVAGLLSRPAYLRQFLLPRNLQFLYDVGHGPDRASAMAQLVRACARLPQGQDGSDCLDASDFHWLAAALEASGENDVLVLDGSSMLNGARRVFAQFGRDRWPIALICDMAAAHLDAYAEERRQAAREWRAFTASPQLHWRASVAALQDPIRSREWTLDDLAPAALHAFKPFLRARHTAVQHMIKEQKEAERHLTAVRSLYPALRDWMAATPPGACAMTLGDLASLQITARLLNICNLRLEGKRMRFIELEAQRLGAQAPGGAVGPASGTATPVLTGALRDELERSKNQSMRDMMRAKQEIERRVREALDGTESSRGLLEMPCHVLERFKRLWPRWRAAYCTPAGVAAHPDVMRRGTELRDMADKALAALSLVRSDHVATVRDCSGLPRGIAERAQAEVQLLEQALDNLEKSLTWLQCMLLGTSSAALIAHPKLPNLPQLITPLTRHAITLVGLVQRFR</sequence>
<feature type="region of interest" description="Disordered" evidence="1">
    <location>
        <begin position="305"/>
        <end position="331"/>
    </location>
</feature>
<evidence type="ECO:0000256" key="1">
    <source>
        <dbReference type="SAM" id="MobiDB-lite"/>
    </source>
</evidence>
<organism evidence="2 3">
    <name type="scientific">Cupriavidus gilardii J11</name>
    <dbReference type="NCBI Taxonomy" id="936133"/>
    <lineage>
        <taxon>Bacteria</taxon>
        <taxon>Pseudomonadati</taxon>
        <taxon>Pseudomonadota</taxon>
        <taxon>Betaproteobacteria</taxon>
        <taxon>Burkholderiales</taxon>
        <taxon>Burkholderiaceae</taxon>
        <taxon>Cupriavidus</taxon>
    </lineage>
</organism>
<gene>
    <name evidence="2" type="ORF">L602_000100001460</name>
</gene>
<reference evidence="2 3" key="1">
    <citation type="submission" date="2019-07" db="EMBL/GenBank/DDBJ databases">
        <title>Genome sequencing of lignin-degrading bacterial isolates.</title>
        <authorList>
            <person name="Gladden J."/>
        </authorList>
    </citation>
    <scope>NUCLEOTIDE SEQUENCE [LARGE SCALE GENOMIC DNA]</scope>
    <source>
        <strain evidence="2 3">J11</strain>
    </source>
</reference>
<comment type="caution">
    <text evidence="2">The sequence shown here is derived from an EMBL/GenBank/DDBJ whole genome shotgun (WGS) entry which is preliminary data.</text>
</comment>
<dbReference type="Proteomes" id="UP000318141">
    <property type="component" value="Unassembled WGS sequence"/>
</dbReference>
<protein>
    <submittedName>
        <fullName evidence="2">Uncharacterized protein</fullName>
    </submittedName>
</protein>
<name>A0A562BVB8_9BURK</name>
<dbReference type="OrthoDB" id="8958608at2"/>